<dbReference type="AlphaFoldDB" id="D5AA60"/>
<organism evidence="1">
    <name type="scientific">Picea sitchensis</name>
    <name type="common">Sitka spruce</name>
    <name type="synonym">Pinus sitchensis</name>
    <dbReference type="NCBI Taxonomy" id="3332"/>
    <lineage>
        <taxon>Eukaryota</taxon>
        <taxon>Viridiplantae</taxon>
        <taxon>Streptophyta</taxon>
        <taxon>Embryophyta</taxon>
        <taxon>Tracheophyta</taxon>
        <taxon>Spermatophyta</taxon>
        <taxon>Pinopsida</taxon>
        <taxon>Pinidae</taxon>
        <taxon>Conifers I</taxon>
        <taxon>Pinales</taxon>
        <taxon>Pinaceae</taxon>
        <taxon>Picea</taxon>
    </lineage>
</organism>
<dbReference type="EMBL" id="BT123088">
    <property type="protein sequence ID" value="ADE76429.1"/>
    <property type="molecule type" value="mRNA"/>
</dbReference>
<name>D5AA60_PICSI</name>
<sequence>MKTGVDKPGVISIAESREQPGVIAIPQSREHPGVIAIPKSRGKVHISMICCLEHVLEIVFKAVEETQDLHLGLRLNIG</sequence>
<protein>
    <submittedName>
        <fullName evidence="1">Uncharacterized protein</fullName>
    </submittedName>
</protein>
<reference evidence="1" key="1">
    <citation type="submission" date="2010-04" db="EMBL/GenBank/DDBJ databases">
        <authorList>
            <person name="Reid K.E."/>
            <person name="Liao N."/>
            <person name="Chan S."/>
            <person name="Docking R."/>
            <person name="Taylor G."/>
            <person name="Moore R."/>
            <person name="Mayo M."/>
            <person name="Munro S."/>
            <person name="King J."/>
            <person name="Yanchuk A."/>
            <person name="Holt R."/>
            <person name="Jones S."/>
            <person name="Marra M."/>
            <person name="Ritland C.E."/>
            <person name="Ritland K."/>
            <person name="Bohlmann J."/>
        </authorList>
    </citation>
    <scope>NUCLEOTIDE SEQUENCE</scope>
    <source>
        <tissue evidence="1">Bud</tissue>
    </source>
</reference>
<accession>D5AA60</accession>
<proteinExistence type="evidence at transcript level"/>
<evidence type="ECO:0000313" key="1">
    <source>
        <dbReference type="EMBL" id="ADE76429.1"/>
    </source>
</evidence>